<sequence length="700" mass="79996">MRKMRAFRNQLFLLLTLGFSSAIAFLSASFYAATQRIIPGVDFRQKHLGFVWGPRDILTYETQYKTAGAPVAFASCPWIHVVRKDEDIYSPILRKLFNESHHIFVQLQKSTDAAASKAKKPRFVSISKNYRSVIRACMEELQQNAVSARDAALATQYGNQVSILLAVELIWNLCEVLFIDAAPAGTLLLHLLDWVRLHKAGVDEQAHEVLQSESPAQHPAYWDVVISYVLQGRMVEARQILGKQASQQPGARAVYKLLDNLMMKMPIYNPGGNQTLTEFDVRWRHWREECTRCLEDSSFAGDPHLELICKILLGDEDTLLEQKELLGTWYHFLVTRLLYTQPTVKPTELHYYAQSSMDMFLGPRAPEPLDSILLAAFEFDIHQVIKDCSIALNNWWFVAHLTDLLDHCKLLQSHNLHFGSNLREFLLLEYASGLFTHHRTGGFILGSLPLACREEVPVFIANKSHFLGSCIIGCSCETGLWQLAVDYFDHCPEFGRVYLEMQIERVPLDTERKAVKVLRICEQRQMAEQVRSICKIMAMKALRNQRLGSALSWSIRAKDAAFATLISERFLQDYCDRGTFSDLDLIDNLGPAMLLSDRLTFLGKYREFHKMYGEKKFPEAAKLLLSLMTARIAPKNFWMTLLTDALPLLEQKQVIFSAEQTYELMHCLEELTSGADDSKDEHVGHVSWRMRRVNTSYVLG</sequence>
<evidence type="ECO:0000256" key="1">
    <source>
        <dbReference type="ARBA" id="ARBA00004567"/>
    </source>
</evidence>
<comment type="caution">
    <text evidence="12">The sequence shown here is derived from an EMBL/GenBank/DDBJ whole genome shotgun (WGS) entry which is preliminary data.</text>
</comment>
<evidence type="ECO:0000256" key="9">
    <source>
        <dbReference type="ARBA" id="ARBA00023242"/>
    </source>
</evidence>
<evidence type="ECO:0000256" key="11">
    <source>
        <dbReference type="SAM" id="SignalP"/>
    </source>
</evidence>
<reference evidence="12" key="1">
    <citation type="journal article" date="2021" name="Cell">
        <title>Tracing the genetic footprints of vertebrate landing in non-teleost ray-finned fishes.</title>
        <authorList>
            <person name="Bi X."/>
            <person name="Wang K."/>
            <person name="Yang L."/>
            <person name="Pan H."/>
            <person name="Jiang H."/>
            <person name="Wei Q."/>
            <person name="Fang M."/>
            <person name="Yu H."/>
            <person name="Zhu C."/>
            <person name="Cai Y."/>
            <person name="He Y."/>
            <person name="Gan X."/>
            <person name="Zeng H."/>
            <person name="Yu D."/>
            <person name="Zhu Y."/>
            <person name="Jiang H."/>
            <person name="Qiu Q."/>
            <person name="Yang H."/>
            <person name="Zhang Y.E."/>
            <person name="Wang W."/>
            <person name="Zhu M."/>
            <person name="He S."/>
            <person name="Zhang G."/>
        </authorList>
    </citation>
    <scope>NUCLEOTIDE SEQUENCE</scope>
    <source>
        <strain evidence="12">Allg_001</strain>
    </source>
</reference>
<keyword evidence="7 10" id="KW-0811">Translocation</keyword>
<gene>
    <name evidence="12" type="primary">Nup85</name>
    <name evidence="12" type="ORF">GTO95_0012999</name>
</gene>
<keyword evidence="10" id="KW-0472">Membrane</keyword>
<evidence type="ECO:0000256" key="10">
    <source>
        <dbReference type="RuleBase" id="RU365073"/>
    </source>
</evidence>
<dbReference type="GO" id="GO:0006406">
    <property type="term" value="P:mRNA export from nucleus"/>
    <property type="evidence" value="ECO:0007669"/>
    <property type="project" value="TreeGrafter"/>
</dbReference>
<evidence type="ECO:0000256" key="8">
    <source>
        <dbReference type="ARBA" id="ARBA00023132"/>
    </source>
</evidence>
<keyword evidence="4 10" id="KW-0813">Transport</keyword>
<dbReference type="Proteomes" id="UP000736164">
    <property type="component" value="Unassembled WGS sequence"/>
</dbReference>
<dbReference type="GO" id="GO:0031965">
    <property type="term" value="C:nuclear membrane"/>
    <property type="evidence" value="ECO:0007669"/>
    <property type="project" value="UniProtKB-UniRule"/>
</dbReference>
<comment type="subcellular location">
    <subcellularLocation>
        <location evidence="1 10">Nucleus</location>
        <location evidence="1 10">Nuclear pore complex</location>
    </subcellularLocation>
</comment>
<dbReference type="EMBL" id="JAAWVO010014709">
    <property type="protein sequence ID" value="MBN3314213.1"/>
    <property type="molecule type" value="Genomic_DNA"/>
</dbReference>
<keyword evidence="11" id="KW-0732">Signal</keyword>
<dbReference type="GO" id="GO:0017056">
    <property type="term" value="F:structural constituent of nuclear pore"/>
    <property type="evidence" value="ECO:0007669"/>
    <property type="project" value="TreeGrafter"/>
</dbReference>
<evidence type="ECO:0000256" key="4">
    <source>
        <dbReference type="ARBA" id="ARBA00022448"/>
    </source>
</evidence>
<proteinExistence type="inferred from homology"/>
<dbReference type="AlphaFoldDB" id="A0A8J7T847"/>
<dbReference type="Pfam" id="PF07575">
    <property type="entry name" value="Nucleopor_Nup85"/>
    <property type="match status" value="2"/>
</dbReference>
<evidence type="ECO:0000256" key="7">
    <source>
        <dbReference type="ARBA" id="ARBA00023010"/>
    </source>
</evidence>
<evidence type="ECO:0000256" key="3">
    <source>
        <dbReference type="ARBA" id="ARBA00017729"/>
    </source>
</evidence>
<keyword evidence="9 10" id="KW-0539">Nucleus</keyword>
<dbReference type="GO" id="GO:0031080">
    <property type="term" value="C:nuclear pore outer ring"/>
    <property type="evidence" value="ECO:0007669"/>
    <property type="project" value="TreeGrafter"/>
</dbReference>
<evidence type="ECO:0000256" key="6">
    <source>
        <dbReference type="ARBA" id="ARBA00022927"/>
    </source>
</evidence>
<comment type="subunit">
    <text evidence="10">Component of the nuclear pore complex (NPC).</text>
</comment>
<comment type="similarity">
    <text evidence="2 10">Belongs to the nucleoporin Nup85 family.</text>
</comment>
<evidence type="ECO:0000256" key="5">
    <source>
        <dbReference type="ARBA" id="ARBA00022816"/>
    </source>
</evidence>
<comment type="function">
    <text evidence="10">Functions as a component of the nuclear pore complex (NPC).</text>
</comment>
<dbReference type="GO" id="GO:0006606">
    <property type="term" value="P:protein import into nucleus"/>
    <property type="evidence" value="ECO:0007669"/>
    <property type="project" value="TreeGrafter"/>
</dbReference>
<name>A0A8J7T847_ATRSP</name>
<accession>A0A8J7T847</accession>
<dbReference type="PANTHER" id="PTHR13373:SF21">
    <property type="entry name" value="NUCLEAR PORE COMPLEX PROTEIN NUP85"/>
    <property type="match status" value="1"/>
</dbReference>
<keyword evidence="5 10" id="KW-0509">mRNA transport</keyword>
<feature type="signal peptide" evidence="11">
    <location>
        <begin position="1"/>
        <end position="22"/>
    </location>
</feature>
<keyword evidence="8 10" id="KW-0906">Nuclear pore complex</keyword>
<dbReference type="GO" id="GO:0045893">
    <property type="term" value="P:positive regulation of DNA-templated transcription"/>
    <property type="evidence" value="ECO:0007669"/>
    <property type="project" value="TreeGrafter"/>
</dbReference>
<dbReference type="PANTHER" id="PTHR13373">
    <property type="entry name" value="FROUNT PROTEIN-RELATED"/>
    <property type="match status" value="1"/>
</dbReference>
<protein>
    <recommendedName>
        <fullName evidence="3 10">Nuclear pore complex protein Nup85</fullName>
    </recommendedName>
</protein>
<feature type="chain" id="PRO_5035163250" description="Nuclear pore complex protein Nup85" evidence="11">
    <location>
        <begin position="23"/>
        <end position="700"/>
    </location>
</feature>
<feature type="non-terminal residue" evidence="12">
    <location>
        <position position="700"/>
    </location>
</feature>
<keyword evidence="6 10" id="KW-0653">Protein transport</keyword>
<evidence type="ECO:0000256" key="2">
    <source>
        <dbReference type="ARBA" id="ARBA00005573"/>
    </source>
</evidence>
<keyword evidence="13" id="KW-1185">Reference proteome</keyword>
<evidence type="ECO:0000313" key="13">
    <source>
        <dbReference type="Proteomes" id="UP000736164"/>
    </source>
</evidence>
<evidence type="ECO:0000313" key="12">
    <source>
        <dbReference type="EMBL" id="MBN3314213.1"/>
    </source>
</evidence>
<dbReference type="InterPro" id="IPR011502">
    <property type="entry name" value="Nucleoporin_Nup85"/>
</dbReference>
<feature type="non-terminal residue" evidence="12">
    <location>
        <position position="1"/>
    </location>
</feature>
<organism evidence="12 13">
    <name type="scientific">Atractosteus spatula</name>
    <name type="common">Alligator gar</name>
    <name type="synonym">Lepisosteus spatula</name>
    <dbReference type="NCBI Taxonomy" id="7917"/>
    <lineage>
        <taxon>Eukaryota</taxon>
        <taxon>Metazoa</taxon>
        <taxon>Chordata</taxon>
        <taxon>Craniata</taxon>
        <taxon>Vertebrata</taxon>
        <taxon>Euteleostomi</taxon>
        <taxon>Actinopterygii</taxon>
        <taxon>Neopterygii</taxon>
        <taxon>Holostei</taxon>
        <taxon>Semionotiformes</taxon>
        <taxon>Lepisosteidae</taxon>
        <taxon>Atractosteus</taxon>
    </lineage>
</organism>